<organism evidence="11 12">
    <name type="scientific">Mycolicibacterium thermoresistibile</name>
    <name type="common">Mycobacterium thermoresistibile</name>
    <dbReference type="NCBI Taxonomy" id="1797"/>
    <lineage>
        <taxon>Bacteria</taxon>
        <taxon>Bacillati</taxon>
        <taxon>Actinomycetota</taxon>
        <taxon>Actinomycetes</taxon>
        <taxon>Mycobacteriales</taxon>
        <taxon>Mycobacteriaceae</taxon>
        <taxon>Mycolicibacterium</taxon>
    </lineage>
</organism>
<sequence length="215" mass="22409">MAVTGAARFVPATRDLGELAEAVHACKGCDLYVDATQAVFGAGPGTAPMVMVGEQPGDREDTAGQPFVGPAGRLLQRALDAAGIDRAEVYVTNAVKHFTFTRGRRLIHKTPSRSDVVACRPWLIAELDSVRPEVVVLLGATAAKSLLGPDFRLTAHRGEVLRLPAGDATVGLGVDPLVVVTVHPSAVLRGRPGDRAEAFDALVADLEVAAGLMGS</sequence>
<evidence type="ECO:0000256" key="2">
    <source>
        <dbReference type="ARBA" id="ARBA00019403"/>
    </source>
</evidence>
<evidence type="ECO:0000256" key="3">
    <source>
        <dbReference type="ARBA" id="ARBA00022485"/>
    </source>
</evidence>
<reference evidence="12" key="2">
    <citation type="submission" date="2016-02" db="EMBL/GenBank/DDBJ databases">
        <title>Draft genome sequence of five rapidly growing Mycobacterium species.</title>
        <authorList>
            <person name="Katahira K."/>
            <person name="Gotou Y."/>
            <person name="Iida K."/>
            <person name="Ogura Y."/>
            <person name="Hayashi T."/>
        </authorList>
    </citation>
    <scope>NUCLEOTIDE SEQUENCE [LARGE SCALE GENOMIC DNA]</scope>
    <source>
        <strain evidence="12">JCM6362</strain>
    </source>
</reference>
<proteinExistence type="inferred from homology"/>
<keyword evidence="8" id="KW-0411">Iron-sulfur</keyword>
<dbReference type="GO" id="GO:0051539">
    <property type="term" value="F:4 iron, 4 sulfur cluster binding"/>
    <property type="evidence" value="ECO:0007669"/>
    <property type="project" value="UniProtKB-KW"/>
</dbReference>
<feature type="domain" description="Uracil-DNA glycosylase-like" evidence="10">
    <location>
        <begin position="40"/>
        <end position="203"/>
    </location>
</feature>
<dbReference type="InterPro" id="IPR005122">
    <property type="entry name" value="Uracil-DNA_glycosylase-like"/>
</dbReference>
<dbReference type="InterPro" id="IPR005273">
    <property type="entry name" value="Ura-DNA_glyco_family4"/>
</dbReference>
<dbReference type="GO" id="GO:0046872">
    <property type="term" value="F:metal ion binding"/>
    <property type="evidence" value="ECO:0007669"/>
    <property type="project" value="UniProtKB-KW"/>
</dbReference>
<dbReference type="PANTHER" id="PTHR33693">
    <property type="entry name" value="TYPE-5 URACIL-DNA GLYCOSYLASE"/>
    <property type="match status" value="1"/>
</dbReference>
<dbReference type="GO" id="GO:0097506">
    <property type="term" value="F:deaminated base DNA N-glycosylase activity"/>
    <property type="evidence" value="ECO:0007669"/>
    <property type="project" value="UniProtKB-ARBA"/>
</dbReference>
<evidence type="ECO:0000256" key="5">
    <source>
        <dbReference type="ARBA" id="ARBA00022763"/>
    </source>
</evidence>
<dbReference type="AlphaFoldDB" id="A0A100XJ07"/>
<evidence type="ECO:0000256" key="1">
    <source>
        <dbReference type="ARBA" id="ARBA00006521"/>
    </source>
</evidence>
<dbReference type="InterPro" id="IPR036895">
    <property type="entry name" value="Uracil-DNA_glycosylase-like_sf"/>
</dbReference>
<keyword evidence="9" id="KW-0234">DNA repair</keyword>
<evidence type="ECO:0000313" key="12">
    <source>
        <dbReference type="Proteomes" id="UP000069654"/>
    </source>
</evidence>
<gene>
    <name evidence="11" type="ORF">RMCT_4474</name>
</gene>
<keyword evidence="4" id="KW-0479">Metal-binding</keyword>
<evidence type="ECO:0000256" key="7">
    <source>
        <dbReference type="ARBA" id="ARBA00023004"/>
    </source>
</evidence>
<comment type="caution">
    <text evidence="11">The sequence shown here is derived from an EMBL/GenBank/DDBJ whole genome shotgun (WGS) entry which is preliminary data.</text>
</comment>
<name>A0A100XJ07_MYCTH</name>
<dbReference type="OMA" id="NINKCRP"/>
<dbReference type="SMART" id="SM00986">
    <property type="entry name" value="UDG"/>
    <property type="match status" value="1"/>
</dbReference>
<protein>
    <recommendedName>
        <fullName evidence="2">Type-4 uracil-DNA glycosylase</fullName>
    </recommendedName>
</protein>
<keyword evidence="7" id="KW-0408">Iron</keyword>
<dbReference type="Pfam" id="PF03167">
    <property type="entry name" value="UDG"/>
    <property type="match status" value="1"/>
</dbReference>
<dbReference type="NCBIfam" id="TIGR03914">
    <property type="entry name" value="UDG_fam_dom"/>
    <property type="match status" value="1"/>
</dbReference>
<dbReference type="Proteomes" id="UP000069654">
    <property type="component" value="Unassembled WGS sequence"/>
</dbReference>
<dbReference type="Gene3D" id="3.40.470.10">
    <property type="entry name" value="Uracil-DNA glycosylase-like domain"/>
    <property type="match status" value="1"/>
</dbReference>
<reference evidence="11 12" key="1">
    <citation type="journal article" date="2016" name="Genome Announc.">
        <title>Draft Genome Sequences of Five Rapidly Growing Mycobacterium Species, M. thermoresistibile, M. fortuitum subsp. acetamidolyticum, M. canariasense, M. brisbanense, and M. novocastrense.</title>
        <authorList>
            <person name="Katahira K."/>
            <person name="Ogura Y."/>
            <person name="Gotoh Y."/>
            <person name="Hayashi T."/>
        </authorList>
    </citation>
    <scope>NUCLEOTIDE SEQUENCE [LARGE SCALE GENOMIC DNA]</scope>
    <source>
        <strain evidence="11 12">JCM6362</strain>
    </source>
</reference>
<dbReference type="RefSeq" id="WP_003923834.1">
    <property type="nucleotide sequence ID" value="NZ_BCTB01000053.1"/>
</dbReference>
<keyword evidence="6" id="KW-0378">Hydrolase</keyword>
<evidence type="ECO:0000256" key="8">
    <source>
        <dbReference type="ARBA" id="ARBA00023014"/>
    </source>
</evidence>
<comment type="similarity">
    <text evidence="1">Belongs to the uracil-DNA glycosylase (UDG) superfamily. Type 4 (UDGa) family.</text>
</comment>
<evidence type="ECO:0000256" key="6">
    <source>
        <dbReference type="ARBA" id="ARBA00022801"/>
    </source>
</evidence>
<keyword evidence="5" id="KW-0227">DNA damage</keyword>
<dbReference type="OrthoDB" id="5290748at2"/>
<dbReference type="EMBL" id="BCTB01000053">
    <property type="protein sequence ID" value="GAT17505.1"/>
    <property type="molecule type" value="Genomic_DNA"/>
</dbReference>
<evidence type="ECO:0000256" key="9">
    <source>
        <dbReference type="ARBA" id="ARBA00023204"/>
    </source>
</evidence>
<dbReference type="SUPFAM" id="SSF52141">
    <property type="entry name" value="Uracil-DNA glycosylase-like"/>
    <property type="match status" value="1"/>
</dbReference>
<evidence type="ECO:0000259" key="10">
    <source>
        <dbReference type="SMART" id="SM00986"/>
    </source>
</evidence>
<dbReference type="NCBIfam" id="TIGR00758">
    <property type="entry name" value="UDG_fam4"/>
    <property type="match status" value="1"/>
</dbReference>
<evidence type="ECO:0000256" key="4">
    <source>
        <dbReference type="ARBA" id="ARBA00022723"/>
    </source>
</evidence>
<dbReference type="STRING" id="1797.RMCT_4474"/>
<dbReference type="InterPro" id="IPR051536">
    <property type="entry name" value="UDG_Type-4/5"/>
</dbReference>
<dbReference type="PANTHER" id="PTHR33693:SF9">
    <property type="entry name" value="TYPE-4 URACIL-DNA GLYCOSYLASE"/>
    <property type="match status" value="1"/>
</dbReference>
<dbReference type="CDD" id="cd10030">
    <property type="entry name" value="UDG-F4_TTUDGA_SPO1dp_like"/>
    <property type="match status" value="1"/>
</dbReference>
<evidence type="ECO:0000313" key="11">
    <source>
        <dbReference type="EMBL" id="GAT17505.1"/>
    </source>
</evidence>
<accession>A0A100XJ07</accession>
<keyword evidence="3" id="KW-0004">4Fe-4S</keyword>
<dbReference type="SMART" id="SM00987">
    <property type="entry name" value="UreE_C"/>
    <property type="match status" value="1"/>
</dbReference>
<dbReference type="GO" id="GO:0006281">
    <property type="term" value="P:DNA repair"/>
    <property type="evidence" value="ECO:0007669"/>
    <property type="project" value="UniProtKB-KW"/>
</dbReference>